<comment type="similarity">
    <text evidence="2">Belongs to the asparagine synthetase family.</text>
</comment>
<dbReference type="CDD" id="cd01991">
    <property type="entry name" value="Asn_synthase_B_C"/>
    <property type="match status" value="1"/>
</dbReference>
<gene>
    <name evidence="9" type="primary">asnB</name>
    <name evidence="9" type="ORF">RM530_14020</name>
</gene>
<evidence type="ECO:0000313" key="10">
    <source>
        <dbReference type="Proteomes" id="UP001254608"/>
    </source>
</evidence>
<dbReference type="InterPro" id="IPR006426">
    <property type="entry name" value="Asn_synth_AEB"/>
</dbReference>
<dbReference type="PANTHER" id="PTHR43284">
    <property type="entry name" value="ASPARAGINE SYNTHETASE (GLUTAMINE-HYDROLYZING)"/>
    <property type="match status" value="1"/>
</dbReference>
<keyword evidence="10" id="KW-1185">Reference proteome</keyword>
<evidence type="ECO:0000256" key="3">
    <source>
        <dbReference type="ARBA" id="ARBA00012737"/>
    </source>
</evidence>
<protein>
    <recommendedName>
        <fullName evidence="3">asparagine synthase (glutamine-hydrolyzing)</fullName>
        <ecNumber evidence="3">6.3.5.4</ecNumber>
    </recommendedName>
</protein>
<evidence type="ECO:0000256" key="1">
    <source>
        <dbReference type="ARBA" id="ARBA00005187"/>
    </source>
</evidence>
<dbReference type="RefSeq" id="WP_311365878.1">
    <property type="nucleotide sequence ID" value="NZ_JAVRIC010000022.1"/>
</dbReference>
<dbReference type="InterPro" id="IPR051786">
    <property type="entry name" value="ASN_synthetase/amidase"/>
</dbReference>
<dbReference type="Pfam" id="PF00733">
    <property type="entry name" value="Asn_synthase"/>
    <property type="match status" value="1"/>
</dbReference>
<keyword evidence="4" id="KW-0547">Nucleotide-binding</keyword>
<dbReference type="EC" id="6.3.5.4" evidence="3"/>
<dbReference type="PIRSF" id="PIRSF001589">
    <property type="entry name" value="Asn_synthetase_glu-h"/>
    <property type="match status" value="1"/>
</dbReference>
<evidence type="ECO:0000256" key="4">
    <source>
        <dbReference type="ARBA" id="ARBA00022741"/>
    </source>
</evidence>
<evidence type="ECO:0000259" key="8">
    <source>
        <dbReference type="PROSITE" id="PS51278"/>
    </source>
</evidence>
<dbReference type="InterPro" id="IPR014729">
    <property type="entry name" value="Rossmann-like_a/b/a_fold"/>
</dbReference>
<dbReference type="InterPro" id="IPR017932">
    <property type="entry name" value="GATase_2_dom"/>
</dbReference>
<dbReference type="Proteomes" id="UP001254608">
    <property type="component" value="Unassembled WGS sequence"/>
</dbReference>
<keyword evidence="5" id="KW-0067">ATP-binding</keyword>
<proteinExistence type="inferred from homology"/>
<evidence type="ECO:0000256" key="5">
    <source>
        <dbReference type="ARBA" id="ARBA00022840"/>
    </source>
</evidence>
<dbReference type="Pfam" id="PF13537">
    <property type="entry name" value="GATase_7"/>
    <property type="match status" value="1"/>
</dbReference>
<comment type="caution">
    <text evidence="9">The sequence shown here is derived from an EMBL/GenBank/DDBJ whole genome shotgun (WGS) entry which is preliminary data.</text>
</comment>
<evidence type="ECO:0000256" key="7">
    <source>
        <dbReference type="ARBA" id="ARBA00048741"/>
    </source>
</evidence>
<dbReference type="GO" id="GO:0004066">
    <property type="term" value="F:asparagine synthase (glutamine-hydrolyzing) activity"/>
    <property type="evidence" value="ECO:0007669"/>
    <property type="project" value="UniProtKB-EC"/>
</dbReference>
<evidence type="ECO:0000256" key="2">
    <source>
        <dbReference type="ARBA" id="ARBA00005752"/>
    </source>
</evidence>
<name>A0ABU2WKQ7_9GAMM</name>
<sequence length="605" mass="68148">MCGIAGFALQHRHDDGLSVLDAMADSLRHRGPEDVGHYRHEGVGIAHTRLAIVGIDSGHQPIITADQRYVVVCNGEIYNFLELRNELESQDCTFTTESDSEVIVHAFSCWGTQAFARLHGMFAFALYDREKRELWLVRDRVGIKPLYFLRESGRILFGSEMKAIVTALSRTASVDGAALGLFFQNQYSSGRQTLLKDVARVPPGVALCIDVNLDCRPVRYWALAPMDLGVRTQEDAEAAWEPLFNQVVHEHCHSDVPFGTFLSGGLDSAIITAMLMREHRQPINSYSIGFSDAVERNEVDAAQRMATRFGTIHQTVMLRTDQLLGKLVRAVWCSDDLIADYACLPTMVLAETAGQALKVIFTGEGGDEVFGGYGRFRPHALKQALKSIAHPRGGGYRTSGQFNSKLLPHIFKPELQSHIRAFREPVISAWNDCADEWSPLQKRQHVDIATSLTDNLLVKVDRSLMASSIEGRVPFLDHRVIEFGLGLPDALKIEQRTGKIFLRRWADKFVPHAHAWQPKLGFHVSLKKLMNDNFLLNLEELLPKSQAIRQWCNPDAVQALVRQHRHDRRYGFETFTLLQFAIWHHLFIEAPGRVPGSTESPLEWL</sequence>
<evidence type="ECO:0000256" key="6">
    <source>
        <dbReference type="ARBA" id="ARBA00022962"/>
    </source>
</evidence>
<dbReference type="Gene3D" id="3.40.50.620">
    <property type="entry name" value="HUPs"/>
    <property type="match status" value="1"/>
</dbReference>
<dbReference type="PANTHER" id="PTHR43284:SF1">
    <property type="entry name" value="ASPARAGINE SYNTHETASE"/>
    <property type="match status" value="1"/>
</dbReference>
<dbReference type="NCBIfam" id="TIGR01536">
    <property type="entry name" value="asn_synth_AEB"/>
    <property type="match status" value="1"/>
</dbReference>
<organism evidence="9 10">
    <name type="scientific">Banduia mediterranea</name>
    <dbReference type="NCBI Taxonomy" id="3075609"/>
    <lineage>
        <taxon>Bacteria</taxon>
        <taxon>Pseudomonadati</taxon>
        <taxon>Pseudomonadota</taxon>
        <taxon>Gammaproteobacteria</taxon>
        <taxon>Nevskiales</taxon>
        <taxon>Algiphilaceae</taxon>
        <taxon>Banduia</taxon>
    </lineage>
</organism>
<keyword evidence="9" id="KW-0436">Ligase</keyword>
<comment type="pathway">
    <text evidence="1">Amino-acid biosynthesis; L-asparagine biosynthesis; L-asparagine from L-aspartate (L-Gln route): step 1/1.</text>
</comment>
<dbReference type="InterPro" id="IPR001962">
    <property type="entry name" value="Asn_synthase"/>
</dbReference>
<accession>A0ABU2WKQ7</accession>
<dbReference type="CDD" id="cd00712">
    <property type="entry name" value="AsnB"/>
    <property type="match status" value="1"/>
</dbReference>
<keyword evidence="6" id="KW-0315">Glutamine amidotransferase</keyword>
<dbReference type="Gene3D" id="3.60.20.10">
    <property type="entry name" value="Glutamine Phosphoribosylpyrophosphate, subunit 1, domain 1"/>
    <property type="match status" value="1"/>
</dbReference>
<comment type="catalytic activity">
    <reaction evidence="7">
        <text>L-aspartate + L-glutamine + ATP + H2O = L-asparagine + L-glutamate + AMP + diphosphate + H(+)</text>
        <dbReference type="Rhea" id="RHEA:12228"/>
        <dbReference type="ChEBI" id="CHEBI:15377"/>
        <dbReference type="ChEBI" id="CHEBI:15378"/>
        <dbReference type="ChEBI" id="CHEBI:29985"/>
        <dbReference type="ChEBI" id="CHEBI:29991"/>
        <dbReference type="ChEBI" id="CHEBI:30616"/>
        <dbReference type="ChEBI" id="CHEBI:33019"/>
        <dbReference type="ChEBI" id="CHEBI:58048"/>
        <dbReference type="ChEBI" id="CHEBI:58359"/>
        <dbReference type="ChEBI" id="CHEBI:456215"/>
        <dbReference type="EC" id="6.3.5.4"/>
    </reaction>
</comment>
<dbReference type="PROSITE" id="PS51278">
    <property type="entry name" value="GATASE_TYPE_2"/>
    <property type="match status" value="1"/>
</dbReference>
<evidence type="ECO:0000313" key="9">
    <source>
        <dbReference type="EMBL" id="MDT0498465.1"/>
    </source>
</evidence>
<reference evidence="9 10" key="1">
    <citation type="submission" date="2023-09" db="EMBL/GenBank/DDBJ databases">
        <authorList>
            <person name="Rey-Velasco X."/>
        </authorList>
    </citation>
    <scope>NUCLEOTIDE SEQUENCE [LARGE SCALE GENOMIC DNA]</scope>
    <source>
        <strain evidence="9 10">W345</strain>
    </source>
</reference>
<dbReference type="SUPFAM" id="SSF56235">
    <property type="entry name" value="N-terminal nucleophile aminohydrolases (Ntn hydrolases)"/>
    <property type="match status" value="1"/>
</dbReference>
<feature type="domain" description="Glutamine amidotransferase type-2" evidence="8">
    <location>
        <begin position="2"/>
        <end position="212"/>
    </location>
</feature>
<dbReference type="InterPro" id="IPR029055">
    <property type="entry name" value="Ntn_hydrolases_N"/>
</dbReference>
<dbReference type="InterPro" id="IPR033738">
    <property type="entry name" value="AsnB_N"/>
</dbReference>
<dbReference type="SUPFAM" id="SSF52402">
    <property type="entry name" value="Adenine nucleotide alpha hydrolases-like"/>
    <property type="match status" value="1"/>
</dbReference>
<dbReference type="EMBL" id="JAVRIC010000022">
    <property type="protein sequence ID" value="MDT0498465.1"/>
    <property type="molecule type" value="Genomic_DNA"/>
</dbReference>